<name>A0A0A9DFI1_ARUDO</name>
<proteinExistence type="predicted"/>
<organism evidence="1">
    <name type="scientific">Arundo donax</name>
    <name type="common">Giant reed</name>
    <name type="synonym">Donax arundinaceus</name>
    <dbReference type="NCBI Taxonomy" id="35708"/>
    <lineage>
        <taxon>Eukaryota</taxon>
        <taxon>Viridiplantae</taxon>
        <taxon>Streptophyta</taxon>
        <taxon>Embryophyta</taxon>
        <taxon>Tracheophyta</taxon>
        <taxon>Spermatophyta</taxon>
        <taxon>Magnoliopsida</taxon>
        <taxon>Liliopsida</taxon>
        <taxon>Poales</taxon>
        <taxon>Poaceae</taxon>
        <taxon>PACMAD clade</taxon>
        <taxon>Arundinoideae</taxon>
        <taxon>Arundineae</taxon>
        <taxon>Arundo</taxon>
    </lineage>
</organism>
<dbReference type="EMBL" id="GBRH01210541">
    <property type="protein sequence ID" value="JAD87354.1"/>
    <property type="molecule type" value="Transcribed_RNA"/>
</dbReference>
<protein>
    <submittedName>
        <fullName evidence="1">Uncharacterized protein</fullName>
    </submittedName>
</protein>
<dbReference type="AlphaFoldDB" id="A0A0A9DFI1"/>
<reference evidence="1" key="2">
    <citation type="journal article" date="2015" name="Data Brief">
        <title>Shoot transcriptome of the giant reed, Arundo donax.</title>
        <authorList>
            <person name="Barrero R.A."/>
            <person name="Guerrero F.D."/>
            <person name="Moolhuijzen P."/>
            <person name="Goolsby J.A."/>
            <person name="Tidwell J."/>
            <person name="Bellgard S.E."/>
            <person name="Bellgard M.I."/>
        </authorList>
    </citation>
    <scope>NUCLEOTIDE SEQUENCE</scope>
    <source>
        <tissue evidence="1">Shoot tissue taken approximately 20 cm above the soil surface</tissue>
    </source>
</reference>
<sequence>MFYFISDLLHTGKKTGKITLEASHTLKVPRAHILGQFIENRSSMPLKVSHTRVQSQAHSLEGDLQYP</sequence>
<accession>A0A0A9DFI1</accession>
<evidence type="ECO:0000313" key="1">
    <source>
        <dbReference type="EMBL" id="JAD87354.1"/>
    </source>
</evidence>
<reference evidence="1" key="1">
    <citation type="submission" date="2014-09" db="EMBL/GenBank/DDBJ databases">
        <authorList>
            <person name="Magalhaes I.L.F."/>
            <person name="Oliveira U."/>
            <person name="Santos F.R."/>
            <person name="Vidigal T.H.D.A."/>
            <person name="Brescovit A.D."/>
            <person name="Santos A.J."/>
        </authorList>
    </citation>
    <scope>NUCLEOTIDE SEQUENCE</scope>
    <source>
        <tissue evidence="1">Shoot tissue taken approximately 20 cm above the soil surface</tissue>
    </source>
</reference>